<sequence length="130" mass="14020">MRVVVPPAMRPLYESWRMAPGVIDGGRLVMTGFSGVALDGSMSPDPETQMRTAFDQVGLVLAEASCIWADLIEMTSYHVDIAAQIDLFRRVRNEYVAPPYPAWTALGVAGLASAGAVVEIRAVARVRSPS</sequence>
<dbReference type="CDD" id="cd02198">
    <property type="entry name" value="YjgH_like"/>
    <property type="match status" value="1"/>
</dbReference>
<dbReference type="GO" id="GO:0019239">
    <property type="term" value="F:deaminase activity"/>
    <property type="evidence" value="ECO:0007669"/>
    <property type="project" value="TreeGrafter"/>
</dbReference>
<dbReference type="GO" id="GO:0005829">
    <property type="term" value="C:cytosol"/>
    <property type="evidence" value="ECO:0007669"/>
    <property type="project" value="TreeGrafter"/>
</dbReference>
<evidence type="ECO:0000313" key="2">
    <source>
        <dbReference type="Proteomes" id="UP000594800"/>
    </source>
</evidence>
<dbReference type="Pfam" id="PF01042">
    <property type="entry name" value="Ribonuc_L-PSP"/>
    <property type="match status" value="1"/>
</dbReference>
<name>A0A7S9LR73_9RHOB</name>
<evidence type="ECO:0000313" key="1">
    <source>
        <dbReference type="EMBL" id="QPH53789.1"/>
    </source>
</evidence>
<dbReference type="InterPro" id="IPR038743">
    <property type="entry name" value="YjgH-like"/>
</dbReference>
<dbReference type="SUPFAM" id="SSF55298">
    <property type="entry name" value="YjgF-like"/>
    <property type="match status" value="1"/>
</dbReference>
<dbReference type="InterPro" id="IPR035959">
    <property type="entry name" value="RutC-like_sf"/>
</dbReference>
<dbReference type="RefSeq" id="WP_196102998.1">
    <property type="nucleotide sequence ID" value="NZ_CP064942.1"/>
</dbReference>
<dbReference type="KEGG" id="poz:I0K15_18745"/>
<dbReference type="PANTHER" id="PTHR11803:SF44">
    <property type="entry name" value="RUTC FAMILY PROTEIN YJGH"/>
    <property type="match status" value="1"/>
</dbReference>
<accession>A0A7S9LR73</accession>
<gene>
    <name evidence="1" type="ORF">I0K15_18745</name>
</gene>
<dbReference type="Proteomes" id="UP000594800">
    <property type="component" value="Chromosome"/>
</dbReference>
<dbReference type="PANTHER" id="PTHR11803">
    <property type="entry name" value="2-IMINOBUTANOATE/2-IMINOPROPANOATE DEAMINASE RIDA"/>
    <property type="match status" value="1"/>
</dbReference>
<dbReference type="EMBL" id="CP064942">
    <property type="protein sequence ID" value="QPH53789.1"/>
    <property type="molecule type" value="Genomic_DNA"/>
</dbReference>
<dbReference type="InterPro" id="IPR006175">
    <property type="entry name" value="YjgF/YER057c/UK114"/>
</dbReference>
<dbReference type="Gene3D" id="3.30.1330.40">
    <property type="entry name" value="RutC-like"/>
    <property type="match status" value="1"/>
</dbReference>
<organism evidence="1 2">
    <name type="scientific">Pontivivens ytuae</name>
    <dbReference type="NCBI Taxonomy" id="2789856"/>
    <lineage>
        <taxon>Bacteria</taxon>
        <taxon>Pseudomonadati</taxon>
        <taxon>Pseudomonadota</taxon>
        <taxon>Alphaproteobacteria</taxon>
        <taxon>Rhodobacterales</taxon>
        <taxon>Paracoccaceae</taxon>
        <taxon>Pontivivens</taxon>
    </lineage>
</organism>
<dbReference type="AlphaFoldDB" id="A0A7S9LR73"/>
<reference evidence="1 2" key="1">
    <citation type="submission" date="2020-11" db="EMBL/GenBank/DDBJ databases">
        <title>Description of Pontivivens ytuae sp. nov. isolated from deep sea sediment of Mariana Trench.</title>
        <authorList>
            <person name="Wang Z."/>
            <person name="Sun Q.-L."/>
            <person name="Xu X.-D."/>
            <person name="Tang Y.-Z."/>
            <person name="Zhang J."/>
        </authorList>
    </citation>
    <scope>NUCLEOTIDE SEQUENCE [LARGE SCALE GENOMIC DNA]</scope>
    <source>
        <strain evidence="1 2">MT2928</strain>
    </source>
</reference>
<proteinExistence type="predicted"/>
<protein>
    <submittedName>
        <fullName evidence="1">RidA family protein</fullName>
    </submittedName>
</protein>
<keyword evidence="2" id="KW-1185">Reference proteome</keyword>